<evidence type="ECO:0000256" key="1">
    <source>
        <dbReference type="ARBA" id="ARBA00004196"/>
    </source>
</evidence>
<organism evidence="9 10">
    <name type="scientific">Eiseniibacteriota bacterium</name>
    <dbReference type="NCBI Taxonomy" id="2212470"/>
    <lineage>
        <taxon>Bacteria</taxon>
        <taxon>Candidatus Eiseniibacteriota</taxon>
    </lineage>
</organism>
<name>A0ABV6YQ63_UNCEI</name>
<dbReference type="Pfam" id="PF13229">
    <property type="entry name" value="Beta_helix"/>
    <property type="match status" value="1"/>
</dbReference>
<accession>A0ABV6YQ63</accession>
<dbReference type="PANTHER" id="PTHR11319">
    <property type="entry name" value="G PROTEIN-COUPLED RECEPTOR-RELATED"/>
    <property type="match status" value="1"/>
</dbReference>
<keyword evidence="7" id="KW-0998">Cell outer membrane</keyword>
<evidence type="ECO:0000313" key="10">
    <source>
        <dbReference type="Proteomes" id="UP001594288"/>
    </source>
</evidence>
<evidence type="ECO:0000259" key="8">
    <source>
        <dbReference type="Pfam" id="PF13229"/>
    </source>
</evidence>
<proteinExistence type="predicted"/>
<dbReference type="InterPro" id="IPR026444">
    <property type="entry name" value="Secre_tail"/>
</dbReference>
<dbReference type="Proteomes" id="UP001594288">
    <property type="component" value="Unassembled WGS sequence"/>
</dbReference>
<dbReference type="EMBL" id="JBHPEI010000056">
    <property type="protein sequence ID" value="MFC1800029.1"/>
    <property type="molecule type" value="Genomic_DNA"/>
</dbReference>
<evidence type="ECO:0000256" key="2">
    <source>
        <dbReference type="ARBA" id="ARBA00004442"/>
    </source>
</evidence>
<dbReference type="PANTHER" id="PTHR11319:SF35">
    <property type="entry name" value="OUTER MEMBRANE PROTEIN PMPC-RELATED"/>
    <property type="match status" value="1"/>
</dbReference>
<reference evidence="9 10" key="1">
    <citation type="submission" date="2024-09" db="EMBL/GenBank/DDBJ databases">
        <authorList>
            <person name="D'Angelo T."/>
        </authorList>
    </citation>
    <scope>NUCLEOTIDE SEQUENCE [LARGE SCALE GENOMIC DNA]</scope>
    <source>
        <strain evidence="9">SAG AM-311-F02</strain>
    </source>
</reference>
<dbReference type="Gene3D" id="2.160.20.10">
    <property type="entry name" value="Single-stranded right-handed beta-helix, Pectin lyase-like"/>
    <property type="match status" value="2"/>
</dbReference>
<dbReference type="InterPro" id="IPR039448">
    <property type="entry name" value="Beta_helix"/>
</dbReference>
<protein>
    <submittedName>
        <fullName evidence="9">Right-handed parallel beta-helix repeat-containing protein</fullName>
    </submittedName>
</protein>
<comment type="caution">
    <text evidence="9">The sequence shown here is derived from an EMBL/GenBank/DDBJ whole genome shotgun (WGS) entry which is preliminary data.</text>
</comment>
<evidence type="ECO:0000256" key="3">
    <source>
        <dbReference type="ARBA" id="ARBA00004613"/>
    </source>
</evidence>
<evidence type="ECO:0000313" key="9">
    <source>
        <dbReference type="EMBL" id="MFC1800029.1"/>
    </source>
</evidence>
<dbReference type="InterPro" id="IPR011050">
    <property type="entry name" value="Pectin_lyase_fold/virulence"/>
</dbReference>
<dbReference type="SUPFAM" id="SSF51126">
    <property type="entry name" value="Pectin lyase-like"/>
    <property type="match status" value="2"/>
</dbReference>
<keyword evidence="10" id="KW-1185">Reference proteome</keyword>
<dbReference type="SMART" id="SM00710">
    <property type="entry name" value="PbH1"/>
    <property type="match status" value="9"/>
</dbReference>
<keyword evidence="5" id="KW-0732">Signal</keyword>
<sequence length="649" mass="66945">MKSMILAALAVLLVVATVASRTWYITPDGSGDAPTIQAGINAASYCDTILLADGIFTGHENRDIWADRGLVIRSESQNPELCIIDGEEAYRAFTCSAVGPCIPLKIEGIRIQNCLRTGEGPINSGGALLADYDVLLTNCVFAGNSVSSYGGAVSVRYGQLTIEDCTFIGCSATIGGGAISAISWSESAISVAISGCDFLQNRADSGGAIYWLGAADGIVTDCTFSANRAKIGGAVNAKGGGIVGCRLSGNSATRFGGAIHSGDSLSIAGCSLSGNTSGSRGGGISCFGFTAVNACTLVSNTANASGGAIHCAGCAVTLVDCRMSGNSAPSGGAIHCDSQSFPEISFSELTASTADYGGAMMLSGGYVHDNVFDHNVAYWHGGGVYITGGGTARLERNVMYDNEAGYHGGALFLYESERDTILSNTMHGNLAVLGAGIDIYGLSFPIIENNIVVQSPLGNGIWCDSGSYPALSCNDVWDNWSGDYGGSCPDVTGMNGNISVSPLFCAPDSLDFRLDADSPCLNDPTCGVIGALGMGCPLSGVEGPTYPGDSSELKVSSLVVQPNPFSGYCSVDFAVNNTGRVRLSLYTVQGQKIANLLDSELEAGKHSYRINLDRSQLNSPGSHIMVPGVYFVVVAAGNETVVTKAILTR</sequence>
<gene>
    <name evidence="9" type="ORF">ACFL2Z_03855</name>
</gene>
<evidence type="ECO:0000256" key="5">
    <source>
        <dbReference type="ARBA" id="ARBA00022729"/>
    </source>
</evidence>
<evidence type="ECO:0000256" key="4">
    <source>
        <dbReference type="ARBA" id="ARBA00022525"/>
    </source>
</evidence>
<keyword evidence="4" id="KW-0964">Secreted</keyword>
<dbReference type="NCBIfam" id="TIGR01376">
    <property type="entry name" value="POMP_repeat"/>
    <property type="match status" value="1"/>
</dbReference>
<dbReference type="NCBIfam" id="TIGR04183">
    <property type="entry name" value="Por_Secre_tail"/>
    <property type="match status" value="1"/>
</dbReference>
<keyword evidence="6" id="KW-0472">Membrane</keyword>
<dbReference type="InterPro" id="IPR012334">
    <property type="entry name" value="Pectin_lyas_fold"/>
</dbReference>
<evidence type="ECO:0000256" key="6">
    <source>
        <dbReference type="ARBA" id="ARBA00023136"/>
    </source>
</evidence>
<dbReference type="InterPro" id="IPR003368">
    <property type="entry name" value="POMP_repeat"/>
</dbReference>
<feature type="domain" description="Right handed beta helix" evidence="8">
    <location>
        <begin position="334"/>
        <end position="480"/>
    </location>
</feature>
<evidence type="ECO:0000256" key="7">
    <source>
        <dbReference type="ARBA" id="ARBA00023237"/>
    </source>
</evidence>
<comment type="subcellular location">
    <subcellularLocation>
        <location evidence="1">Cell envelope</location>
    </subcellularLocation>
    <subcellularLocation>
        <location evidence="2">Cell outer membrane</location>
    </subcellularLocation>
    <subcellularLocation>
        <location evidence="3">Secreted</location>
    </subcellularLocation>
</comment>
<dbReference type="InterPro" id="IPR006626">
    <property type="entry name" value="PbH1"/>
</dbReference>